<proteinExistence type="predicted"/>
<keyword evidence="2" id="KW-1185">Reference proteome</keyword>
<dbReference type="Proteomes" id="UP000016930">
    <property type="component" value="Unassembled WGS sequence"/>
</dbReference>
<dbReference type="HOGENOM" id="CLU_1749412_0_0_1"/>
<organism evidence="1 2">
    <name type="scientific">Ceriporiopsis subvermispora (strain B)</name>
    <name type="common">White-rot fungus</name>
    <name type="synonym">Gelatoporia subvermispora</name>
    <dbReference type="NCBI Taxonomy" id="914234"/>
    <lineage>
        <taxon>Eukaryota</taxon>
        <taxon>Fungi</taxon>
        <taxon>Dikarya</taxon>
        <taxon>Basidiomycota</taxon>
        <taxon>Agaricomycotina</taxon>
        <taxon>Agaricomycetes</taxon>
        <taxon>Polyporales</taxon>
        <taxon>Gelatoporiaceae</taxon>
        <taxon>Gelatoporia</taxon>
    </lineage>
</organism>
<protein>
    <submittedName>
        <fullName evidence="1">Uncharacterized protein</fullName>
    </submittedName>
</protein>
<gene>
    <name evidence="1" type="ORF">CERSUDRAFT_116302</name>
</gene>
<name>M2PHM4_CERS8</name>
<accession>M2PHM4</accession>
<sequence>MRQRLCPCASHLPFRLLLPSKPCAFRSTCPASSHRCPVVLISRRRLRAARSPQPASRNRASAPRNLLGAVSTEACALVLFLAWAHDQGGSSARADQRCDVPASFVSSARARGSHLCLLIDVEAPRILNIEYPDDQILIIDTSHEIRTDD</sequence>
<evidence type="ECO:0000313" key="1">
    <source>
        <dbReference type="EMBL" id="EMD35574.1"/>
    </source>
</evidence>
<dbReference type="EMBL" id="KB445800">
    <property type="protein sequence ID" value="EMD35574.1"/>
    <property type="molecule type" value="Genomic_DNA"/>
</dbReference>
<dbReference type="AlphaFoldDB" id="M2PHM4"/>
<reference evidence="1 2" key="1">
    <citation type="journal article" date="2012" name="Proc. Natl. Acad. Sci. U.S.A.">
        <title>Comparative genomics of Ceriporiopsis subvermispora and Phanerochaete chrysosporium provide insight into selective ligninolysis.</title>
        <authorList>
            <person name="Fernandez-Fueyo E."/>
            <person name="Ruiz-Duenas F.J."/>
            <person name="Ferreira P."/>
            <person name="Floudas D."/>
            <person name="Hibbett D.S."/>
            <person name="Canessa P."/>
            <person name="Larrondo L.F."/>
            <person name="James T.Y."/>
            <person name="Seelenfreund D."/>
            <person name="Lobos S."/>
            <person name="Polanco R."/>
            <person name="Tello M."/>
            <person name="Honda Y."/>
            <person name="Watanabe T."/>
            <person name="Watanabe T."/>
            <person name="Ryu J.S."/>
            <person name="Kubicek C.P."/>
            <person name="Schmoll M."/>
            <person name="Gaskell J."/>
            <person name="Hammel K.E."/>
            <person name="St John F.J."/>
            <person name="Vanden Wymelenberg A."/>
            <person name="Sabat G."/>
            <person name="Splinter BonDurant S."/>
            <person name="Syed K."/>
            <person name="Yadav J.S."/>
            <person name="Doddapaneni H."/>
            <person name="Subramanian V."/>
            <person name="Lavin J.L."/>
            <person name="Oguiza J.A."/>
            <person name="Perez G."/>
            <person name="Pisabarro A.G."/>
            <person name="Ramirez L."/>
            <person name="Santoyo F."/>
            <person name="Master E."/>
            <person name="Coutinho P.M."/>
            <person name="Henrissat B."/>
            <person name="Lombard V."/>
            <person name="Magnuson J.K."/>
            <person name="Kuees U."/>
            <person name="Hori C."/>
            <person name="Igarashi K."/>
            <person name="Samejima M."/>
            <person name="Held B.W."/>
            <person name="Barry K.W."/>
            <person name="LaButti K.M."/>
            <person name="Lapidus A."/>
            <person name="Lindquist E.A."/>
            <person name="Lucas S.M."/>
            <person name="Riley R."/>
            <person name="Salamov A.A."/>
            <person name="Hoffmeister D."/>
            <person name="Schwenk D."/>
            <person name="Hadar Y."/>
            <person name="Yarden O."/>
            <person name="de Vries R.P."/>
            <person name="Wiebenga A."/>
            <person name="Stenlid J."/>
            <person name="Eastwood D."/>
            <person name="Grigoriev I.V."/>
            <person name="Berka R.M."/>
            <person name="Blanchette R.A."/>
            <person name="Kersten P."/>
            <person name="Martinez A.T."/>
            <person name="Vicuna R."/>
            <person name="Cullen D."/>
        </authorList>
    </citation>
    <scope>NUCLEOTIDE SEQUENCE [LARGE SCALE GENOMIC DNA]</scope>
    <source>
        <strain evidence="1 2">B</strain>
    </source>
</reference>
<evidence type="ECO:0000313" key="2">
    <source>
        <dbReference type="Proteomes" id="UP000016930"/>
    </source>
</evidence>